<comment type="caution">
    <text evidence="1">The sequence shown here is derived from an EMBL/GenBank/DDBJ whole genome shotgun (WGS) entry which is preliminary data.</text>
</comment>
<sequence length="66" mass="7577">MKASDDTELMIESRALDSSSFFDFLWVRGTHLRSHSPDIETKECPLGHFAHVTMTPSEKERCITFC</sequence>
<gene>
    <name evidence="1" type="ORF">OUZ56_015812</name>
</gene>
<proteinExistence type="predicted"/>
<organism evidence="1 2">
    <name type="scientific">Daphnia magna</name>
    <dbReference type="NCBI Taxonomy" id="35525"/>
    <lineage>
        <taxon>Eukaryota</taxon>
        <taxon>Metazoa</taxon>
        <taxon>Ecdysozoa</taxon>
        <taxon>Arthropoda</taxon>
        <taxon>Crustacea</taxon>
        <taxon>Branchiopoda</taxon>
        <taxon>Diplostraca</taxon>
        <taxon>Cladocera</taxon>
        <taxon>Anomopoda</taxon>
        <taxon>Daphniidae</taxon>
        <taxon>Daphnia</taxon>
    </lineage>
</organism>
<evidence type="ECO:0000313" key="2">
    <source>
        <dbReference type="Proteomes" id="UP001234178"/>
    </source>
</evidence>
<reference evidence="1 2" key="1">
    <citation type="journal article" date="2023" name="Nucleic Acids Res.">
        <title>The hologenome of Daphnia magna reveals possible DNA methylation and microbiome-mediated evolution of the host genome.</title>
        <authorList>
            <person name="Chaturvedi A."/>
            <person name="Li X."/>
            <person name="Dhandapani V."/>
            <person name="Marshall H."/>
            <person name="Kissane S."/>
            <person name="Cuenca-Cambronero M."/>
            <person name="Asole G."/>
            <person name="Calvet F."/>
            <person name="Ruiz-Romero M."/>
            <person name="Marangio P."/>
            <person name="Guigo R."/>
            <person name="Rago D."/>
            <person name="Mirbahai L."/>
            <person name="Eastwood N."/>
            <person name="Colbourne J.K."/>
            <person name="Zhou J."/>
            <person name="Mallon E."/>
            <person name="Orsini L."/>
        </authorList>
    </citation>
    <scope>NUCLEOTIDE SEQUENCE [LARGE SCALE GENOMIC DNA]</scope>
    <source>
        <strain evidence="1">LRV0_1</strain>
    </source>
</reference>
<protein>
    <submittedName>
        <fullName evidence="1">Uncharacterized protein</fullName>
    </submittedName>
</protein>
<dbReference type="Proteomes" id="UP001234178">
    <property type="component" value="Unassembled WGS sequence"/>
</dbReference>
<keyword evidence="2" id="KW-1185">Reference proteome</keyword>
<dbReference type="EMBL" id="JAOYFB010000038">
    <property type="protein sequence ID" value="KAK4026786.1"/>
    <property type="molecule type" value="Genomic_DNA"/>
</dbReference>
<name>A0ABR0ANX0_9CRUS</name>
<accession>A0ABR0ANX0</accession>
<evidence type="ECO:0000313" key="1">
    <source>
        <dbReference type="EMBL" id="KAK4026786.1"/>
    </source>
</evidence>